<comment type="caution">
    <text evidence="2">The sequence shown here is derived from an EMBL/GenBank/DDBJ whole genome shotgun (WGS) entry which is preliminary data.</text>
</comment>
<evidence type="ECO:0000313" key="3">
    <source>
        <dbReference type="Proteomes" id="UP001305779"/>
    </source>
</evidence>
<protein>
    <submittedName>
        <fullName evidence="2">Uncharacterized protein</fullName>
    </submittedName>
</protein>
<feature type="compositionally biased region" description="Basic and acidic residues" evidence="1">
    <location>
        <begin position="89"/>
        <end position="103"/>
    </location>
</feature>
<name>A0ABR0F750_ZASCE</name>
<dbReference type="EMBL" id="JAXOVC010000001">
    <property type="protein sequence ID" value="KAK4508703.1"/>
    <property type="molecule type" value="Genomic_DNA"/>
</dbReference>
<feature type="region of interest" description="Disordered" evidence="1">
    <location>
        <begin position="43"/>
        <end position="74"/>
    </location>
</feature>
<feature type="region of interest" description="Disordered" evidence="1">
    <location>
        <begin position="133"/>
        <end position="154"/>
    </location>
</feature>
<evidence type="ECO:0000313" key="2">
    <source>
        <dbReference type="EMBL" id="KAK4508703.1"/>
    </source>
</evidence>
<feature type="compositionally biased region" description="Basic and acidic residues" evidence="1">
    <location>
        <begin position="402"/>
        <end position="425"/>
    </location>
</feature>
<dbReference type="Proteomes" id="UP001305779">
    <property type="component" value="Unassembled WGS sequence"/>
</dbReference>
<accession>A0ABR0F750</accession>
<feature type="compositionally biased region" description="Pro residues" evidence="1">
    <location>
        <begin position="43"/>
        <end position="54"/>
    </location>
</feature>
<feature type="compositionally biased region" description="Basic and acidic residues" evidence="1">
    <location>
        <begin position="350"/>
        <end position="361"/>
    </location>
</feature>
<evidence type="ECO:0000256" key="1">
    <source>
        <dbReference type="SAM" id="MobiDB-lite"/>
    </source>
</evidence>
<organism evidence="2 3">
    <name type="scientific">Zasmidium cellare</name>
    <name type="common">Wine cellar mold</name>
    <name type="synonym">Racodium cellare</name>
    <dbReference type="NCBI Taxonomy" id="395010"/>
    <lineage>
        <taxon>Eukaryota</taxon>
        <taxon>Fungi</taxon>
        <taxon>Dikarya</taxon>
        <taxon>Ascomycota</taxon>
        <taxon>Pezizomycotina</taxon>
        <taxon>Dothideomycetes</taxon>
        <taxon>Dothideomycetidae</taxon>
        <taxon>Mycosphaerellales</taxon>
        <taxon>Mycosphaerellaceae</taxon>
        <taxon>Zasmidium</taxon>
    </lineage>
</organism>
<dbReference type="CDD" id="cd23703">
    <property type="entry name" value="mS26_PET12"/>
    <property type="match status" value="1"/>
</dbReference>
<feature type="region of interest" description="Disordered" evidence="1">
    <location>
        <begin position="84"/>
        <end position="103"/>
    </location>
</feature>
<feature type="region of interest" description="Disordered" evidence="1">
    <location>
        <begin position="348"/>
        <end position="431"/>
    </location>
</feature>
<reference evidence="2 3" key="1">
    <citation type="journal article" date="2023" name="G3 (Bethesda)">
        <title>A chromosome-level genome assembly of Zasmidium syzygii isolated from banana leaves.</title>
        <authorList>
            <person name="van Westerhoven A.C."/>
            <person name="Mehrabi R."/>
            <person name="Talebi R."/>
            <person name="Steentjes M.B.F."/>
            <person name="Corcolon B."/>
            <person name="Chong P.A."/>
            <person name="Kema G.H.J."/>
            <person name="Seidl M.F."/>
        </authorList>
    </citation>
    <scope>NUCLEOTIDE SEQUENCE [LARGE SCALE GENOMIC DNA]</scope>
    <source>
        <strain evidence="2 3">P124</strain>
    </source>
</reference>
<keyword evidence="3" id="KW-1185">Reference proteome</keyword>
<dbReference type="InterPro" id="IPR058940">
    <property type="entry name" value="mS26_fungi"/>
</dbReference>
<dbReference type="Pfam" id="PF26163">
    <property type="entry name" value="mS26"/>
    <property type="match status" value="1"/>
</dbReference>
<gene>
    <name evidence="2" type="ORF">PRZ48_002442</name>
</gene>
<sequence length="608" mass="68603">MPPKTPLSSALSWKCPQCTIRSFATSSKLLAVGPEHPRYIEVPEPPQQTVPHNPPVKGTLPIPRNVFAGTSKGRTDDEVIALSTRSPKTPRDHPKGSREEWKAKMSEIRKQNLREGVKSLRARQVYEERRMTARQAAKQAERQELLERPEREDERLTAPSINMDLDALYNKPIPDPTRDERIRRKQLNIQRHEDAKRQERMDAVHSLYMNAREFIVTPQQLDRAVDAAFGTPEVPAKFGTHVHGPANRSIWAEGRPERVQDKLNLANGQGTGYAMRNANPSAQVNKERIRRIAETFTGGKMEKSTEDLDSLGLAIHHDGGDSVGLVNFGDHSDVNDTRDIVDTDATTFTSDHDVNDTHNTDDMDTTSLASDHSDVNDISDIGEMVTTSSNVRDESVNEAEPDYVKDTPDDHNDVNDTPEDHHDVNDTSDIDDGVSTTFISDTDDEGVVKAKPAHVGAKAALKKEILSLIKPHRDSTKCPPFSTAEMVVMAIICGNEASYNIRNLRREILATYRYYRTQALNDLLEYWEYEGGFRPDELVPELQYIFHQHEAPLVRYEPPSERDVVWLEDAEFTVTPPAARTFLESWLYSGRQGAFPFFRLAPELRNSI</sequence>
<proteinExistence type="predicted"/>
<feature type="compositionally biased region" description="Basic and acidic residues" evidence="1">
    <location>
        <begin position="139"/>
        <end position="154"/>
    </location>
</feature>